<dbReference type="AlphaFoldDB" id="A0A0D0BVS8"/>
<evidence type="ECO:0000313" key="8">
    <source>
        <dbReference type="EMBL" id="KIK53774.1"/>
    </source>
</evidence>
<dbReference type="HOGENOM" id="CLU_1170757_0_0_1"/>
<name>A0A0D0BVS8_9AGAR</name>
<protein>
    <recommendedName>
        <fullName evidence="7">Hydrophobin</fullName>
    </recommendedName>
</protein>
<evidence type="ECO:0000256" key="5">
    <source>
        <dbReference type="ARBA" id="ARBA00023157"/>
    </source>
</evidence>
<dbReference type="CDD" id="cd23507">
    <property type="entry name" value="hydrophobin_I"/>
    <property type="match status" value="1"/>
</dbReference>
<proteinExistence type="inferred from homology"/>
<organism evidence="8 9">
    <name type="scientific">Collybiopsis luxurians FD-317 M1</name>
    <dbReference type="NCBI Taxonomy" id="944289"/>
    <lineage>
        <taxon>Eukaryota</taxon>
        <taxon>Fungi</taxon>
        <taxon>Dikarya</taxon>
        <taxon>Basidiomycota</taxon>
        <taxon>Agaricomycotina</taxon>
        <taxon>Agaricomycetes</taxon>
        <taxon>Agaricomycetidae</taxon>
        <taxon>Agaricales</taxon>
        <taxon>Marasmiineae</taxon>
        <taxon>Omphalotaceae</taxon>
        <taxon>Collybiopsis</taxon>
        <taxon>Collybiopsis luxurians</taxon>
    </lineage>
</organism>
<feature type="signal peptide" evidence="7">
    <location>
        <begin position="1"/>
        <end position="18"/>
    </location>
</feature>
<sequence length="237" mass="25127">MQFKLAFVTAVFATLAVATPSPRGEPASTCSTGPVQCCDTLATAQDPAAAAALGLVGVVLQDVNIPVGLNCDPITVIGAGLTTCNAQAVCCEDNSHDKLADSLSSATFQEASFPLVASPSLFNFPETLLFCQSFIIRSESLEYTYSVSSFVYPSRVSVTSTTFDLHLDCSSAFYSKFKFAPSSKEIRLVTASSRSPIRSSPAPFRGFSHTALSGGSHSLVQKPRKEDFSLFTIHETG</sequence>
<reference evidence="8 9" key="1">
    <citation type="submission" date="2014-04" db="EMBL/GenBank/DDBJ databases">
        <title>Evolutionary Origins and Diversification of the Mycorrhizal Mutualists.</title>
        <authorList>
            <consortium name="DOE Joint Genome Institute"/>
            <consortium name="Mycorrhizal Genomics Consortium"/>
            <person name="Kohler A."/>
            <person name="Kuo A."/>
            <person name="Nagy L.G."/>
            <person name="Floudas D."/>
            <person name="Copeland A."/>
            <person name="Barry K.W."/>
            <person name="Cichocki N."/>
            <person name="Veneault-Fourrey C."/>
            <person name="LaButti K."/>
            <person name="Lindquist E.A."/>
            <person name="Lipzen A."/>
            <person name="Lundell T."/>
            <person name="Morin E."/>
            <person name="Murat C."/>
            <person name="Riley R."/>
            <person name="Ohm R."/>
            <person name="Sun H."/>
            <person name="Tunlid A."/>
            <person name="Henrissat B."/>
            <person name="Grigoriev I.V."/>
            <person name="Hibbett D.S."/>
            <person name="Martin F."/>
        </authorList>
    </citation>
    <scope>NUCLEOTIDE SEQUENCE [LARGE SCALE GENOMIC DNA]</scope>
    <source>
        <strain evidence="8 9">FD-317 M1</strain>
    </source>
</reference>
<keyword evidence="5 7" id="KW-1015">Disulfide bond</keyword>
<dbReference type="Proteomes" id="UP000053593">
    <property type="component" value="Unassembled WGS sequence"/>
</dbReference>
<evidence type="ECO:0000256" key="1">
    <source>
        <dbReference type="ARBA" id="ARBA00004191"/>
    </source>
</evidence>
<comment type="subunit">
    <text evidence="6">Self-assembles to form functional amyloid fibrils called rodlets. Self-assembly into fibrillar rodlets occurs spontaneously at hydrophobic:hydrophilic interfaces and the rodlets further associate laterally to form amphipathic monolayers.</text>
</comment>
<keyword evidence="7" id="KW-0732">Signal</keyword>
<dbReference type="GO" id="GO:0009277">
    <property type="term" value="C:fungal-type cell wall"/>
    <property type="evidence" value="ECO:0007669"/>
    <property type="project" value="InterPro"/>
</dbReference>
<keyword evidence="4 7" id="KW-0964">Secreted</keyword>
<evidence type="ECO:0000313" key="9">
    <source>
        <dbReference type="Proteomes" id="UP000053593"/>
    </source>
</evidence>
<dbReference type="OrthoDB" id="4225815at2759"/>
<accession>A0A0D0BVS8</accession>
<gene>
    <name evidence="8" type="ORF">GYMLUDRAFT_250100</name>
</gene>
<keyword evidence="9" id="KW-1185">Reference proteome</keyword>
<evidence type="ECO:0000256" key="7">
    <source>
        <dbReference type="RuleBase" id="RU365009"/>
    </source>
</evidence>
<keyword evidence="3 7" id="KW-0134">Cell wall</keyword>
<evidence type="ECO:0000256" key="6">
    <source>
        <dbReference type="ARBA" id="ARBA00093546"/>
    </source>
</evidence>
<comment type="subcellular location">
    <subcellularLocation>
        <location evidence="1 7">Secreted</location>
        <location evidence="1 7">Cell wall</location>
    </subcellularLocation>
</comment>
<dbReference type="GO" id="GO:0005199">
    <property type="term" value="F:structural constituent of cell wall"/>
    <property type="evidence" value="ECO:0007669"/>
    <property type="project" value="InterPro"/>
</dbReference>
<evidence type="ECO:0000256" key="4">
    <source>
        <dbReference type="ARBA" id="ARBA00022525"/>
    </source>
</evidence>
<dbReference type="EMBL" id="KN834824">
    <property type="protein sequence ID" value="KIK53774.1"/>
    <property type="molecule type" value="Genomic_DNA"/>
</dbReference>
<comment type="similarity">
    <text evidence="2 7">Belongs to the fungal hydrophobin family.</text>
</comment>
<evidence type="ECO:0000256" key="2">
    <source>
        <dbReference type="ARBA" id="ARBA00010446"/>
    </source>
</evidence>
<dbReference type="InterPro" id="IPR001338">
    <property type="entry name" value="Class_I_Hydrophobin"/>
</dbReference>
<dbReference type="SMART" id="SM00075">
    <property type="entry name" value="HYDRO"/>
    <property type="match status" value="1"/>
</dbReference>
<dbReference type="Pfam" id="PF01185">
    <property type="entry name" value="Hydrophobin"/>
    <property type="match status" value="1"/>
</dbReference>
<evidence type="ECO:0000256" key="3">
    <source>
        <dbReference type="ARBA" id="ARBA00022512"/>
    </source>
</evidence>
<feature type="chain" id="PRO_5013984032" description="Hydrophobin" evidence="7">
    <location>
        <begin position="19"/>
        <end position="237"/>
    </location>
</feature>